<organism evidence="6 7">
    <name type="scientific">Butyrivibrio proteoclasticus (strain ATCC 51982 / DSM 14932 / B316)</name>
    <name type="common">Clostridium proteoclasticum</name>
    <dbReference type="NCBI Taxonomy" id="515622"/>
    <lineage>
        <taxon>Bacteria</taxon>
        <taxon>Bacillati</taxon>
        <taxon>Bacillota</taxon>
        <taxon>Clostridia</taxon>
        <taxon>Lachnospirales</taxon>
        <taxon>Lachnospiraceae</taxon>
        <taxon>Butyrivibrio</taxon>
    </lineage>
</organism>
<protein>
    <submittedName>
        <fullName evidence="6">Transcriptional regulator TetR family</fullName>
    </submittedName>
</protein>
<dbReference type="GO" id="GO:0003677">
    <property type="term" value="F:DNA binding"/>
    <property type="evidence" value="ECO:0007669"/>
    <property type="project" value="UniProtKB-UniRule"/>
</dbReference>
<dbReference type="Proteomes" id="UP000001299">
    <property type="component" value="Chromosome 1"/>
</dbReference>
<dbReference type="SUPFAM" id="SSF48498">
    <property type="entry name" value="Tetracyclin repressor-like, C-terminal domain"/>
    <property type="match status" value="1"/>
</dbReference>
<evidence type="ECO:0000313" key="6">
    <source>
        <dbReference type="EMBL" id="ADL34774.1"/>
    </source>
</evidence>
<evidence type="ECO:0000256" key="1">
    <source>
        <dbReference type="ARBA" id="ARBA00023015"/>
    </source>
</evidence>
<accession>E0RYS9</accession>
<dbReference type="Pfam" id="PF13305">
    <property type="entry name" value="TetR_C_33"/>
    <property type="match status" value="1"/>
</dbReference>
<dbReference type="HOGENOM" id="CLU_100170_0_0_9"/>
<dbReference type="eggNOG" id="COG1309">
    <property type="taxonomic scope" value="Bacteria"/>
</dbReference>
<dbReference type="EMBL" id="CP001810">
    <property type="protein sequence ID" value="ADL34774.1"/>
    <property type="molecule type" value="Genomic_DNA"/>
</dbReference>
<evidence type="ECO:0000313" key="7">
    <source>
        <dbReference type="Proteomes" id="UP000001299"/>
    </source>
</evidence>
<name>E0RYS9_BUTPB</name>
<keyword evidence="1" id="KW-0805">Transcription regulation</keyword>
<dbReference type="AlphaFoldDB" id="E0RYS9"/>
<evidence type="ECO:0000256" key="2">
    <source>
        <dbReference type="ARBA" id="ARBA00023125"/>
    </source>
</evidence>
<gene>
    <name evidence="6" type="ordered locus">bpr_I2040</name>
</gene>
<reference evidence="6 7" key="1">
    <citation type="journal article" date="2010" name="PLoS ONE">
        <title>The glycobiome of the rumen bacterium Butyrivibrio proteoclasticus B316(T) highlights adaptation to a polysaccharide-rich environment.</title>
        <authorList>
            <person name="Kelly W.J."/>
            <person name="Leahy S.C."/>
            <person name="Altermann E."/>
            <person name="Yeoman C.J."/>
            <person name="Dunne J.C."/>
            <person name="Kong Z."/>
            <person name="Pacheco D.M."/>
            <person name="Li D."/>
            <person name="Noel S.J."/>
            <person name="Moon C.D."/>
            <person name="Cookson A.L."/>
            <person name="Attwood G.T."/>
        </authorList>
    </citation>
    <scope>NUCLEOTIDE SEQUENCE [LARGE SCALE GENOMIC DNA]</scope>
    <source>
        <strain evidence="7">ATCC 51982 / DSM 14932 / B316</strain>
    </source>
</reference>
<dbReference type="SUPFAM" id="SSF46689">
    <property type="entry name" value="Homeodomain-like"/>
    <property type="match status" value="1"/>
</dbReference>
<proteinExistence type="predicted"/>
<dbReference type="RefSeq" id="WP_013281428.1">
    <property type="nucleotide sequence ID" value="NC_014387.1"/>
</dbReference>
<feature type="DNA-binding region" description="H-T-H motif" evidence="4">
    <location>
        <begin position="29"/>
        <end position="48"/>
    </location>
</feature>
<dbReference type="Gene3D" id="1.10.357.10">
    <property type="entry name" value="Tetracycline Repressor, domain 2"/>
    <property type="match status" value="1"/>
</dbReference>
<dbReference type="InterPro" id="IPR036271">
    <property type="entry name" value="Tet_transcr_reg_TetR-rel_C_sf"/>
</dbReference>
<feature type="domain" description="HTH tetR-type" evidence="5">
    <location>
        <begin position="6"/>
        <end position="66"/>
    </location>
</feature>
<dbReference type="InterPro" id="IPR001647">
    <property type="entry name" value="HTH_TetR"/>
</dbReference>
<dbReference type="KEGG" id="bpb:bpr_I2040"/>
<keyword evidence="7" id="KW-1185">Reference proteome</keyword>
<dbReference type="STRING" id="515622.bpr_I2040"/>
<dbReference type="InterPro" id="IPR009057">
    <property type="entry name" value="Homeodomain-like_sf"/>
</dbReference>
<evidence type="ECO:0000256" key="3">
    <source>
        <dbReference type="ARBA" id="ARBA00023163"/>
    </source>
</evidence>
<sequence>MSRKATITQKEIVNAAFKITKKEGFEQITSRKLAAAAGCSTQPIFRIYENMDGLKKDVYDKAAAYYEDYYNDFNKTHEVPFVDLGLAYIGFAQKYPHLFRLLFISGQGTGGRSMYDLVNGSTENVVKEINKATASGAGNAQQLFMQMWIFIHGAGCMAVTGDYDLDEASSVAMLESAYKAFCLG</sequence>
<evidence type="ECO:0000259" key="5">
    <source>
        <dbReference type="PROSITE" id="PS50977"/>
    </source>
</evidence>
<keyword evidence="3" id="KW-0804">Transcription</keyword>
<dbReference type="InterPro" id="IPR025996">
    <property type="entry name" value="MT1864/Rv1816-like_C"/>
</dbReference>
<dbReference type="PROSITE" id="PS50977">
    <property type="entry name" value="HTH_TETR_2"/>
    <property type="match status" value="1"/>
</dbReference>
<evidence type="ECO:0000256" key="4">
    <source>
        <dbReference type="PROSITE-ProRule" id="PRU00335"/>
    </source>
</evidence>
<keyword evidence="2 4" id="KW-0238">DNA-binding</keyword>